<comment type="caution">
    <text evidence="2">The sequence shown here is derived from an EMBL/GenBank/DDBJ whole genome shotgun (WGS) entry which is preliminary data.</text>
</comment>
<dbReference type="AlphaFoldDB" id="A0A645H0Z6"/>
<feature type="transmembrane region" description="Helical" evidence="1">
    <location>
        <begin position="159"/>
        <end position="183"/>
    </location>
</feature>
<evidence type="ECO:0000313" key="2">
    <source>
        <dbReference type="EMBL" id="MPN32721.1"/>
    </source>
</evidence>
<reference evidence="2" key="1">
    <citation type="submission" date="2019-08" db="EMBL/GenBank/DDBJ databases">
        <authorList>
            <person name="Kucharzyk K."/>
            <person name="Murdoch R.W."/>
            <person name="Higgins S."/>
            <person name="Loffler F."/>
        </authorList>
    </citation>
    <scope>NUCLEOTIDE SEQUENCE</scope>
</reference>
<protein>
    <submittedName>
        <fullName evidence="2">Uncharacterized protein</fullName>
    </submittedName>
</protein>
<keyword evidence="1" id="KW-0812">Transmembrane</keyword>
<accession>A0A645H0Z6</accession>
<proteinExistence type="predicted"/>
<keyword evidence="1" id="KW-1133">Transmembrane helix</keyword>
<sequence>MSFCSHYLLDLLFLGVHVRLDQSHFTHPLSRHAGLNVELLFFLLDDGFFLSHDHCAFALHLNANFGDLRIAVHLRQGYRAFAAHAGLFAFLHRFLFQALLLLLYREFALLDCPVHILSAQPDRLLGFQPLVFDFLAARLNDLAGLSFLIRLHLGDGAGLFGGIGLVAPFLLALGDVGIGVLLFDLHTGPL</sequence>
<keyword evidence="1" id="KW-0472">Membrane</keyword>
<organism evidence="2">
    <name type="scientific">bioreactor metagenome</name>
    <dbReference type="NCBI Taxonomy" id="1076179"/>
    <lineage>
        <taxon>unclassified sequences</taxon>
        <taxon>metagenomes</taxon>
        <taxon>ecological metagenomes</taxon>
    </lineage>
</organism>
<dbReference type="EMBL" id="VSSQ01084880">
    <property type="protein sequence ID" value="MPN32721.1"/>
    <property type="molecule type" value="Genomic_DNA"/>
</dbReference>
<feature type="transmembrane region" description="Helical" evidence="1">
    <location>
        <begin position="81"/>
        <end position="104"/>
    </location>
</feature>
<gene>
    <name evidence="2" type="ORF">SDC9_180201</name>
</gene>
<evidence type="ECO:0000256" key="1">
    <source>
        <dbReference type="SAM" id="Phobius"/>
    </source>
</evidence>
<name>A0A645H0Z6_9ZZZZ</name>